<dbReference type="InterPro" id="IPR050469">
    <property type="entry name" value="Diguanylate_Cyclase"/>
</dbReference>
<dbReference type="InterPro" id="IPR029787">
    <property type="entry name" value="Nucleotide_cyclase"/>
</dbReference>
<dbReference type="PANTHER" id="PTHR45138">
    <property type="entry name" value="REGULATORY COMPONENTS OF SENSORY TRANSDUCTION SYSTEM"/>
    <property type="match status" value="1"/>
</dbReference>
<proteinExistence type="predicted"/>
<dbReference type="EMBL" id="VSSQ01042280">
    <property type="protein sequence ID" value="MPM95836.1"/>
    <property type="molecule type" value="Genomic_DNA"/>
</dbReference>
<dbReference type="CDD" id="cd01949">
    <property type="entry name" value="GGDEF"/>
    <property type="match status" value="1"/>
</dbReference>
<feature type="transmembrane region" description="Helical" evidence="1">
    <location>
        <begin position="114"/>
        <end position="134"/>
    </location>
</feature>
<feature type="transmembrane region" description="Helical" evidence="1">
    <location>
        <begin position="12"/>
        <end position="34"/>
    </location>
</feature>
<dbReference type="InterPro" id="IPR000160">
    <property type="entry name" value="GGDEF_dom"/>
</dbReference>
<dbReference type="SMART" id="SM00267">
    <property type="entry name" value="GGDEF"/>
    <property type="match status" value="1"/>
</dbReference>
<keyword evidence="1" id="KW-0472">Membrane</keyword>
<name>A0A645E2P3_9ZZZZ</name>
<sequence>MHQSDIQSRLYRAVLLIGAALSLACIIGNAISAFPLRINIKWIVLFFVCVTGLLFFNKKRYHSPIMFAVFFFLIFLFLPFAFIDSGGSKNNANGYSFLLIIAVTYLFKGWKRIFLVSGLVLIFMALHALEYFYPDLIMVYSDWNQFVDRMIQIPFILTASFFIIQKFAKEYEQANAKLEEYARVDSLTGLYNRRMFDQGIKEAVASRNKPVCLALIDVDNFKKINDGYGHGMGDEVPKKLADLLQDAFGEAPNSVSRWGGDEFAIIFYGEESTIKMRMKQIQDAFQSSIWPCPIKTSISYSIIASRGAEQVEQILAQADRSLYLQKRRKQENG</sequence>
<reference evidence="3" key="1">
    <citation type="submission" date="2019-08" db="EMBL/GenBank/DDBJ databases">
        <authorList>
            <person name="Kucharzyk K."/>
            <person name="Murdoch R.W."/>
            <person name="Higgins S."/>
            <person name="Loffler F."/>
        </authorList>
    </citation>
    <scope>NUCLEOTIDE SEQUENCE</scope>
</reference>
<accession>A0A645E2P3</accession>
<protein>
    <recommendedName>
        <fullName evidence="2">GGDEF domain-containing protein</fullName>
    </recommendedName>
</protein>
<gene>
    <name evidence="3" type="ORF">SDC9_142991</name>
</gene>
<dbReference type="Gene3D" id="3.30.70.270">
    <property type="match status" value="1"/>
</dbReference>
<evidence type="ECO:0000259" key="2">
    <source>
        <dbReference type="PROSITE" id="PS50887"/>
    </source>
</evidence>
<feature type="transmembrane region" description="Helical" evidence="1">
    <location>
        <begin position="40"/>
        <end position="57"/>
    </location>
</feature>
<dbReference type="AlphaFoldDB" id="A0A645E2P3"/>
<feature type="domain" description="GGDEF" evidence="2">
    <location>
        <begin position="209"/>
        <end position="333"/>
    </location>
</feature>
<feature type="transmembrane region" description="Helical" evidence="1">
    <location>
        <begin position="146"/>
        <end position="164"/>
    </location>
</feature>
<dbReference type="InterPro" id="IPR043128">
    <property type="entry name" value="Rev_trsase/Diguanyl_cyclase"/>
</dbReference>
<keyword evidence="1" id="KW-0812">Transmembrane</keyword>
<dbReference type="Pfam" id="PF00990">
    <property type="entry name" value="GGDEF"/>
    <property type="match status" value="1"/>
</dbReference>
<feature type="transmembrane region" description="Helical" evidence="1">
    <location>
        <begin position="89"/>
        <end position="107"/>
    </location>
</feature>
<keyword evidence="1" id="KW-1133">Transmembrane helix</keyword>
<dbReference type="PROSITE" id="PS50887">
    <property type="entry name" value="GGDEF"/>
    <property type="match status" value="1"/>
</dbReference>
<dbReference type="PANTHER" id="PTHR45138:SF9">
    <property type="entry name" value="DIGUANYLATE CYCLASE DGCM-RELATED"/>
    <property type="match status" value="1"/>
</dbReference>
<dbReference type="SUPFAM" id="SSF55073">
    <property type="entry name" value="Nucleotide cyclase"/>
    <property type="match status" value="1"/>
</dbReference>
<organism evidence="3">
    <name type="scientific">bioreactor metagenome</name>
    <dbReference type="NCBI Taxonomy" id="1076179"/>
    <lineage>
        <taxon>unclassified sequences</taxon>
        <taxon>metagenomes</taxon>
        <taxon>ecological metagenomes</taxon>
    </lineage>
</organism>
<evidence type="ECO:0000313" key="3">
    <source>
        <dbReference type="EMBL" id="MPM95836.1"/>
    </source>
</evidence>
<dbReference type="GO" id="GO:0052621">
    <property type="term" value="F:diguanylate cyclase activity"/>
    <property type="evidence" value="ECO:0007669"/>
    <property type="project" value="TreeGrafter"/>
</dbReference>
<evidence type="ECO:0000256" key="1">
    <source>
        <dbReference type="SAM" id="Phobius"/>
    </source>
</evidence>
<dbReference type="NCBIfam" id="TIGR00254">
    <property type="entry name" value="GGDEF"/>
    <property type="match status" value="1"/>
</dbReference>
<feature type="transmembrane region" description="Helical" evidence="1">
    <location>
        <begin position="64"/>
        <end position="83"/>
    </location>
</feature>
<comment type="caution">
    <text evidence="3">The sequence shown here is derived from an EMBL/GenBank/DDBJ whole genome shotgun (WGS) entry which is preliminary data.</text>
</comment>